<evidence type="ECO:0000313" key="10">
    <source>
        <dbReference type="Proteomes" id="UP000193136"/>
    </source>
</evidence>
<keyword evidence="8" id="KW-1133">Transmembrane helix</keyword>
<evidence type="ECO:0000256" key="2">
    <source>
        <dbReference type="ARBA" id="ARBA00007613"/>
    </source>
</evidence>
<comment type="caution">
    <text evidence="9">The sequence shown here is derived from an EMBL/GenBank/DDBJ whole genome shotgun (WGS) entry which is preliminary data.</text>
</comment>
<dbReference type="EMBL" id="NAAD01000013">
    <property type="protein sequence ID" value="ORJ59101.1"/>
    <property type="molecule type" value="Genomic_DNA"/>
</dbReference>
<keyword evidence="7" id="KW-0998">Cell outer membrane</keyword>
<keyword evidence="5 8" id="KW-0812">Transmembrane</keyword>
<dbReference type="GO" id="GO:0015288">
    <property type="term" value="F:porin activity"/>
    <property type="evidence" value="ECO:0007669"/>
    <property type="project" value="TreeGrafter"/>
</dbReference>
<comment type="subcellular location">
    <subcellularLocation>
        <location evidence="1">Cell outer membrane</location>
    </subcellularLocation>
</comment>
<dbReference type="OrthoDB" id="127236at2"/>
<evidence type="ECO:0000256" key="5">
    <source>
        <dbReference type="ARBA" id="ARBA00022692"/>
    </source>
</evidence>
<reference evidence="9 10" key="1">
    <citation type="submission" date="2017-03" db="EMBL/GenBank/DDBJ databases">
        <title>Genome sequence of Geothermobacter sp. EPR-M, Deep-Sea Iron Reducer.</title>
        <authorList>
            <person name="Tully B."/>
            <person name="Savalia P."/>
            <person name="Abuyen K."/>
            <person name="Baughan C."/>
            <person name="Romero E."/>
            <person name="Ronkowski C."/>
            <person name="Torres B."/>
            <person name="Tremblay J."/>
            <person name="Trujillo A."/>
            <person name="Tyler M."/>
            <person name="Perez-Rodriguez I."/>
            <person name="Amend J."/>
        </authorList>
    </citation>
    <scope>NUCLEOTIDE SEQUENCE [LARGE SCALE GENOMIC DNA]</scope>
    <source>
        <strain evidence="9 10">EPR-M</strain>
    </source>
</reference>
<dbReference type="STRING" id="1969733.B5V00_11065"/>
<dbReference type="Proteomes" id="UP000193136">
    <property type="component" value="Unassembled WGS sequence"/>
</dbReference>
<dbReference type="Pfam" id="PF02321">
    <property type="entry name" value="OEP"/>
    <property type="match status" value="2"/>
</dbReference>
<keyword evidence="6 8" id="KW-0472">Membrane</keyword>
<evidence type="ECO:0000256" key="7">
    <source>
        <dbReference type="ARBA" id="ARBA00023237"/>
    </source>
</evidence>
<evidence type="ECO:0000256" key="4">
    <source>
        <dbReference type="ARBA" id="ARBA00022452"/>
    </source>
</evidence>
<keyword evidence="4" id="KW-1134">Transmembrane beta strand</keyword>
<dbReference type="GO" id="GO:0009279">
    <property type="term" value="C:cell outer membrane"/>
    <property type="evidence" value="ECO:0007669"/>
    <property type="project" value="UniProtKB-SubCell"/>
</dbReference>
<proteinExistence type="inferred from homology"/>
<feature type="transmembrane region" description="Helical" evidence="8">
    <location>
        <begin position="35"/>
        <end position="56"/>
    </location>
</feature>
<gene>
    <name evidence="9" type="ORF">B5V00_11065</name>
</gene>
<dbReference type="InterPro" id="IPR051906">
    <property type="entry name" value="TolC-like"/>
</dbReference>
<comment type="similarity">
    <text evidence="2">Belongs to the outer membrane factor (OMF) (TC 1.B.17) family.</text>
</comment>
<dbReference type="SUPFAM" id="SSF56954">
    <property type="entry name" value="Outer membrane efflux proteins (OEP)"/>
    <property type="match status" value="1"/>
</dbReference>
<keyword evidence="3" id="KW-0813">Transport</keyword>
<dbReference type="AlphaFoldDB" id="A0A1X0Y1M4"/>
<protein>
    <recommendedName>
        <fullName evidence="11">Outer membrane protein TolC</fullName>
    </recommendedName>
</protein>
<keyword evidence="10" id="KW-1185">Reference proteome</keyword>
<evidence type="ECO:0000256" key="8">
    <source>
        <dbReference type="SAM" id="Phobius"/>
    </source>
</evidence>
<evidence type="ECO:0000313" key="9">
    <source>
        <dbReference type="EMBL" id="ORJ59101.1"/>
    </source>
</evidence>
<sequence>MNVMLWMPGTCRGCAEARTAAIGHDLLSRRRPMSLLFRILLQFSGLLAMVCFFIPASRAAEQAVTAGLVPSAGYVRQRIEDSASVLDLRKAERLALEQNLDLQAEVFTSQAAEALVRKGYGIYDPNLEIFLAEGERRDLSNFQFFVGPTGLDTRDFNLSLTRVFSPGTEVSLFYNNRRQNLFTEPKPAINPEYDTELGFSLTQPLLKNFGRTVTEQTILYAIKDREVSIEELRRVALDLLMEVRSTYFNVLRARDDLAYRTTSVKLARTILEENRARVAAGVLPPVEVLEAEVGVQSRERDRLDAERAYHDVLDQLALLLNRPTIPRVAEDRLGQPEVETDEARAFRTALKKRPELQALLRQSEKLEIERDINHNQTLPALDLQASYSHKGVGQNYNESVDFMPRSDLRNWQIGLNFSYPLGNRAAREELNRTRLKLKSQHAAIGQLQARLRNEIRQAIRLLDVSRAKIAAATTERRLAEEKLRILVGRKNVGLGTTRDLLEGEEDLARARTDQIAALADYNIALSGYYRATGELLEKEGIRLQRSEGGLTDQPFTMD</sequence>
<name>A0A1X0Y1M4_9BACT</name>
<dbReference type="InterPro" id="IPR003423">
    <property type="entry name" value="OMP_efflux"/>
</dbReference>
<dbReference type="GO" id="GO:1990281">
    <property type="term" value="C:efflux pump complex"/>
    <property type="evidence" value="ECO:0007669"/>
    <property type="project" value="TreeGrafter"/>
</dbReference>
<dbReference type="Gene3D" id="1.20.1600.10">
    <property type="entry name" value="Outer membrane efflux proteins (OEP)"/>
    <property type="match status" value="1"/>
</dbReference>
<dbReference type="GO" id="GO:0015562">
    <property type="term" value="F:efflux transmembrane transporter activity"/>
    <property type="evidence" value="ECO:0007669"/>
    <property type="project" value="InterPro"/>
</dbReference>
<evidence type="ECO:0000256" key="6">
    <source>
        <dbReference type="ARBA" id="ARBA00023136"/>
    </source>
</evidence>
<dbReference type="PANTHER" id="PTHR30026:SF23">
    <property type="entry name" value="TO APRF-PUTATIVE OUTER MEMBRANE EFFLUX PROTEIN OR SECRETED ALKALINE PHOSPHATASE-RELATED"/>
    <property type="match status" value="1"/>
</dbReference>
<accession>A0A1X0Y1M4</accession>
<evidence type="ECO:0008006" key="11">
    <source>
        <dbReference type="Google" id="ProtNLM"/>
    </source>
</evidence>
<evidence type="ECO:0000256" key="1">
    <source>
        <dbReference type="ARBA" id="ARBA00004442"/>
    </source>
</evidence>
<organism evidence="9 10">
    <name type="scientific">Geothermobacter hydrogeniphilus</name>
    <dbReference type="NCBI Taxonomy" id="1969733"/>
    <lineage>
        <taxon>Bacteria</taxon>
        <taxon>Pseudomonadati</taxon>
        <taxon>Thermodesulfobacteriota</taxon>
        <taxon>Desulfuromonadia</taxon>
        <taxon>Desulfuromonadales</taxon>
        <taxon>Geothermobacteraceae</taxon>
        <taxon>Geothermobacter</taxon>
    </lineage>
</organism>
<dbReference type="PANTHER" id="PTHR30026">
    <property type="entry name" value="OUTER MEMBRANE PROTEIN TOLC"/>
    <property type="match status" value="1"/>
</dbReference>
<evidence type="ECO:0000256" key="3">
    <source>
        <dbReference type="ARBA" id="ARBA00022448"/>
    </source>
</evidence>